<reference evidence="1 2" key="1">
    <citation type="submission" date="2018-11" db="EMBL/GenBank/DDBJ databases">
        <title>Microbial catabolism of amino acid.</title>
        <authorList>
            <person name="Hibi M."/>
            <person name="Ogawa J."/>
        </authorList>
    </citation>
    <scope>NUCLEOTIDE SEQUENCE [LARGE SCALE GENOMIC DNA]</scope>
    <source>
        <strain evidence="1 2">C31-06</strain>
    </source>
</reference>
<accession>A0A402CJ53</accession>
<sequence>MMVSSNSLDDPVPTIVTVAQVGAVGEKVITFPALVERRQGSGADQ</sequence>
<evidence type="ECO:0000313" key="2">
    <source>
        <dbReference type="Proteomes" id="UP000287519"/>
    </source>
</evidence>
<keyword evidence="2" id="KW-1185">Reference proteome</keyword>
<dbReference type="AlphaFoldDB" id="A0A402CJ53"/>
<dbReference type="EMBL" id="BHYM01000079">
    <property type="protein sequence ID" value="GCE43622.1"/>
    <property type="molecule type" value="Genomic_DNA"/>
</dbReference>
<organism evidence="1 2">
    <name type="scientific">Rhodococcus wratislaviensis</name>
    <name type="common">Tsukamurella wratislaviensis</name>
    <dbReference type="NCBI Taxonomy" id="44752"/>
    <lineage>
        <taxon>Bacteria</taxon>
        <taxon>Bacillati</taxon>
        <taxon>Actinomycetota</taxon>
        <taxon>Actinomycetes</taxon>
        <taxon>Mycobacteriales</taxon>
        <taxon>Nocardiaceae</taxon>
        <taxon>Rhodococcus</taxon>
    </lineage>
</organism>
<dbReference type="RefSeq" id="WP_192582080.1">
    <property type="nucleotide sequence ID" value="NZ_BHYM01000079.1"/>
</dbReference>
<comment type="caution">
    <text evidence="1">The sequence shown here is derived from an EMBL/GenBank/DDBJ whole genome shotgun (WGS) entry which is preliminary data.</text>
</comment>
<gene>
    <name evidence="1" type="ORF">Rhow_007852</name>
</gene>
<dbReference type="Proteomes" id="UP000287519">
    <property type="component" value="Unassembled WGS sequence"/>
</dbReference>
<protein>
    <submittedName>
        <fullName evidence="1">Uncharacterized protein</fullName>
    </submittedName>
</protein>
<proteinExistence type="predicted"/>
<name>A0A402CJ53_RHOWR</name>
<evidence type="ECO:0000313" key="1">
    <source>
        <dbReference type="EMBL" id="GCE43622.1"/>
    </source>
</evidence>